<evidence type="ECO:0000313" key="9">
    <source>
        <dbReference type="Proteomes" id="UP000305067"/>
    </source>
</evidence>
<comment type="subcellular location">
    <subcellularLocation>
        <location evidence="1">Membrane</location>
        <topology evidence="1">Multi-pass membrane protein</topology>
    </subcellularLocation>
</comment>
<dbReference type="Pfam" id="PF01184">
    <property type="entry name" value="Gpr1_Fun34_YaaH"/>
    <property type="match status" value="1"/>
</dbReference>
<dbReference type="STRING" id="1884261.A0A5C3QC48"/>
<evidence type="ECO:0000256" key="6">
    <source>
        <dbReference type="SAM" id="MobiDB-lite"/>
    </source>
</evidence>
<dbReference type="AlphaFoldDB" id="A0A5C3QC48"/>
<protein>
    <submittedName>
        <fullName evidence="8">GPR1/FUN34/yaaH family-domain-containing protein</fullName>
    </submittedName>
</protein>
<dbReference type="PANTHER" id="PTHR31123:SF4">
    <property type="entry name" value="PROTEIN ALCS"/>
    <property type="match status" value="1"/>
</dbReference>
<evidence type="ECO:0000313" key="8">
    <source>
        <dbReference type="EMBL" id="TFK98747.1"/>
    </source>
</evidence>
<feature type="transmembrane region" description="Helical" evidence="7">
    <location>
        <begin position="164"/>
        <end position="187"/>
    </location>
</feature>
<keyword evidence="5 7" id="KW-0472">Membrane</keyword>
<dbReference type="InterPro" id="IPR051633">
    <property type="entry name" value="AceTr"/>
</dbReference>
<dbReference type="GO" id="GO:0005886">
    <property type="term" value="C:plasma membrane"/>
    <property type="evidence" value="ECO:0007669"/>
    <property type="project" value="TreeGrafter"/>
</dbReference>
<dbReference type="OrthoDB" id="3648309at2759"/>
<evidence type="ECO:0000256" key="5">
    <source>
        <dbReference type="ARBA" id="ARBA00023136"/>
    </source>
</evidence>
<dbReference type="GO" id="GO:0015123">
    <property type="term" value="F:acetate transmembrane transporter activity"/>
    <property type="evidence" value="ECO:0007669"/>
    <property type="project" value="TreeGrafter"/>
</dbReference>
<reference evidence="8 9" key="1">
    <citation type="journal article" date="2019" name="Nat. Ecol. Evol.">
        <title>Megaphylogeny resolves global patterns of mushroom evolution.</title>
        <authorList>
            <person name="Varga T."/>
            <person name="Krizsan K."/>
            <person name="Foldi C."/>
            <person name="Dima B."/>
            <person name="Sanchez-Garcia M."/>
            <person name="Sanchez-Ramirez S."/>
            <person name="Szollosi G.J."/>
            <person name="Szarkandi J.G."/>
            <person name="Papp V."/>
            <person name="Albert L."/>
            <person name="Andreopoulos W."/>
            <person name="Angelini C."/>
            <person name="Antonin V."/>
            <person name="Barry K.W."/>
            <person name="Bougher N.L."/>
            <person name="Buchanan P."/>
            <person name="Buyck B."/>
            <person name="Bense V."/>
            <person name="Catcheside P."/>
            <person name="Chovatia M."/>
            <person name="Cooper J."/>
            <person name="Damon W."/>
            <person name="Desjardin D."/>
            <person name="Finy P."/>
            <person name="Geml J."/>
            <person name="Haridas S."/>
            <person name="Hughes K."/>
            <person name="Justo A."/>
            <person name="Karasinski D."/>
            <person name="Kautmanova I."/>
            <person name="Kiss B."/>
            <person name="Kocsube S."/>
            <person name="Kotiranta H."/>
            <person name="LaButti K.M."/>
            <person name="Lechner B.E."/>
            <person name="Liimatainen K."/>
            <person name="Lipzen A."/>
            <person name="Lukacs Z."/>
            <person name="Mihaltcheva S."/>
            <person name="Morgado L.N."/>
            <person name="Niskanen T."/>
            <person name="Noordeloos M.E."/>
            <person name="Ohm R.A."/>
            <person name="Ortiz-Santana B."/>
            <person name="Ovrebo C."/>
            <person name="Racz N."/>
            <person name="Riley R."/>
            <person name="Savchenko A."/>
            <person name="Shiryaev A."/>
            <person name="Soop K."/>
            <person name="Spirin V."/>
            <person name="Szebenyi C."/>
            <person name="Tomsovsky M."/>
            <person name="Tulloss R.E."/>
            <person name="Uehling J."/>
            <person name="Grigoriev I.V."/>
            <person name="Vagvolgyi C."/>
            <person name="Papp T."/>
            <person name="Martin F.M."/>
            <person name="Miettinen O."/>
            <person name="Hibbett D.S."/>
            <person name="Nagy L.G."/>
        </authorList>
    </citation>
    <scope>NUCLEOTIDE SEQUENCE [LARGE SCALE GENOMIC DNA]</scope>
    <source>
        <strain evidence="8 9">CBS 309.79</strain>
    </source>
</reference>
<feature type="transmembrane region" description="Helical" evidence="7">
    <location>
        <begin position="123"/>
        <end position="143"/>
    </location>
</feature>
<sequence>MSPSHEKTSFSHIENVGTDTGSIQTSSMPLHPSTQPAISLTPSQYERLFLQPGGPPSRTHDLSRQFGNPSPLGMLSFILCLSPTACFLLCFDGTTGASSVALIGTYYFGGGLGLFAAGLLECILGNTFPFLVFTTFGGFWYVAPRASSIDTHMITSAFTGGQAAVDYNSGLVFSFIFRIVLISVYWLTAWRTNVVFVLSIYYDVGLAAKLHAGSIHDTMDHNVAVAYDKLANNDLNSASTYLKVSGGFGLVSSALGWYSAFALVMASVGMPFTIPVGDLSTRVLTGKKQRKTGAESDVRNGDARRIV</sequence>
<feature type="compositionally biased region" description="Polar residues" evidence="6">
    <location>
        <begin position="17"/>
        <end position="34"/>
    </location>
</feature>
<comment type="similarity">
    <text evidence="2">Belongs to the acetate uptake transporter (AceTr) (TC 2.A.96) family.</text>
</comment>
<dbReference type="EMBL" id="ML178837">
    <property type="protein sequence ID" value="TFK98747.1"/>
    <property type="molecule type" value="Genomic_DNA"/>
</dbReference>
<evidence type="ECO:0000256" key="2">
    <source>
        <dbReference type="ARBA" id="ARBA00005587"/>
    </source>
</evidence>
<proteinExistence type="inferred from homology"/>
<keyword evidence="3 7" id="KW-0812">Transmembrane</keyword>
<accession>A0A5C3QC48</accession>
<gene>
    <name evidence="8" type="ORF">BDV98DRAFT_595414</name>
</gene>
<dbReference type="Proteomes" id="UP000305067">
    <property type="component" value="Unassembled WGS sequence"/>
</dbReference>
<feature type="transmembrane region" description="Helical" evidence="7">
    <location>
        <begin position="72"/>
        <end position="91"/>
    </location>
</feature>
<evidence type="ECO:0000256" key="1">
    <source>
        <dbReference type="ARBA" id="ARBA00004141"/>
    </source>
</evidence>
<dbReference type="PANTHER" id="PTHR31123">
    <property type="entry name" value="ACCUMULATION OF DYADS PROTEIN 2-RELATED"/>
    <property type="match status" value="1"/>
</dbReference>
<feature type="transmembrane region" description="Helical" evidence="7">
    <location>
        <begin position="257"/>
        <end position="281"/>
    </location>
</feature>
<evidence type="ECO:0000256" key="3">
    <source>
        <dbReference type="ARBA" id="ARBA00022692"/>
    </source>
</evidence>
<name>A0A5C3QC48_9AGAR</name>
<organism evidence="8 9">
    <name type="scientific">Pterulicium gracile</name>
    <dbReference type="NCBI Taxonomy" id="1884261"/>
    <lineage>
        <taxon>Eukaryota</taxon>
        <taxon>Fungi</taxon>
        <taxon>Dikarya</taxon>
        <taxon>Basidiomycota</taxon>
        <taxon>Agaricomycotina</taxon>
        <taxon>Agaricomycetes</taxon>
        <taxon>Agaricomycetidae</taxon>
        <taxon>Agaricales</taxon>
        <taxon>Pleurotineae</taxon>
        <taxon>Pterulaceae</taxon>
        <taxon>Pterulicium</taxon>
    </lineage>
</organism>
<feature type="transmembrane region" description="Helical" evidence="7">
    <location>
        <begin position="98"/>
        <end position="117"/>
    </location>
</feature>
<dbReference type="InterPro" id="IPR000791">
    <property type="entry name" value="Gpr1/Fun34/SatP-like"/>
</dbReference>
<evidence type="ECO:0000256" key="7">
    <source>
        <dbReference type="SAM" id="Phobius"/>
    </source>
</evidence>
<keyword evidence="9" id="KW-1185">Reference proteome</keyword>
<keyword evidence="4 7" id="KW-1133">Transmembrane helix</keyword>
<evidence type="ECO:0000256" key="4">
    <source>
        <dbReference type="ARBA" id="ARBA00022989"/>
    </source>
</evidence>
<feature type="region of interest" description="Disordered" evidence="6">
    <location>
        <begin position="1"/>
        <end position="34"/>
    </location>
</feature>